<gene>
    <name evidence="1" type="ORF">E3O49_07560</name>
</gene>
<accession>A0AAQ2C6V3</accession>
<proteinExistence type="predicted"/>
<evidence type="ECO:0000313" key="1">
    <source>
        <dbReference type="EMBL" id="TFC48268.1"/>
    </source>
</evidence>
<comment type="caution">
    <text evidence="1">The sequence shown here is derived from an EMBL/GenBank/DDBJ whole genome shotgun (WGS) entry which is preliminary data.</text>
</comment>
<reference evidence="1 2" key="1">
    <citation type="submission" date="2019-03" db="EMBL/GenBank/DDBJ databases">
        <title>Genomics of glacier-inhabiting Cryobacterium strains.</title>
        <authorList>
            <person name="Liu Q."/>
            <person name="Xin Y.-H."/>
        </authorList>
    </citation>
    <scope>NUCLEOTIDE SEQUENCE [LARGE SCALE GENOMIC DNA]</scope>
    <source>
        <strain evidence="2">TMT1-22</strain>
    </source>
</reference>
<evidence type="ECO:0000313" key="2">
    <source>
        <dbReference type="Proteomes" id="UP000297403"/>
    </source>
</evidence>
<protein>
    <recommendedName>
        <fullName evidence="3">Large extracellular alpha-helical protein</fullName>
    </recommendedName>
</protein>
<dbReference type="RefSeq" id="WP_134451288.1">
    <property type="nucleotide sequence ID" value="NZ_SOFY01000036.1"/>
</dbReference>
<dbReference type="InterPro" id="IPR043777">
    <property type="entry name" value="DUF5719"/>
</dbReference>
<name>A0AAQ2C6V3_9MICO</name>
<organism evidence="1 2">
    <name type="scientific">Cryobacterium shii</name>
    <dbReference type="NCBI Taxonomy" id="1259235"/>
    <lineage>
        <taxon>Bacteria</taxon>
        <taxon>Bacillati</taxon>
        <taxon>Actinomycetota</taxon>
        <taxon>Actinomycetes</taxon>
        <taxon>Micrococcales</taxon>
        <taxon>Microbacteriaceae</taxon>
        <taxon>Cryobacterium</taxon>
    </lineage>
</organism>
<dbReference type="AlphaFoldDB" id="A0AAQ2C6V3"/>
<dbReference type="Pfam" id="PF18986">
    <property type="entry name" value="DUF5719"/>
    <property type="match status" value="1"/>
</dbReference>
<keyword evidence="2" id="KW-1185">Reference proteome</keyword>
<sequence length="485" mass="47582">MLSKRGIALFGARALVGAVGLVIVVAGVGAAAVVPWPTLEKAPPSVLVSPTPSEQQRVCPGPLLTLAEDSTQAQAASSVGSAEAVYATRSVASGAGWTDPEVSPLTAPDNAKGDIDGGPLLLRVPVEAGADAAPLVSGSQSETVASETLGGLAIAACSEAASDSWLVGGSTDIGRTSLVLLSNPTTVTATVDLTVFGETGQVDAPGSTGILVQSGSQRIVSLAGLAPNLRSPVVHVQSRGGQVTANLQQSIVRGIAPGGVDVFGASSGPGRTQTIAGLLITAEAPEAAPTEAGGLADGVPSVRVLVPGDLPATVEVGVTSADGSAPGTSVQIEVQPGLTTEVPLTGLAPGMYSAALVSDQPIVAAAQSSSAGAAGRDFAWFTASDTLDEEFLVSVASGPVPTLVLVNTGGSAATYTVSPRSGEPATVDVAEGRTATLLLTAGGSYVVSGGSSTVASVTYAGDGLMASFPLSQAGPLAAPIRVYSH</sequence>
<dbReference type="EMBL" id="SOFY01000036">
    <property type="protein sequence ID" value="TFC48268.1"/>
    <property type="molecule type" value="Genomic_DNA"/>
</dbReference>
<evidence type="ECO:0008006" key="3">
    <source>
        <dbReference type="Google" id="ProtNLM"/>
    </source>
</evidence>
<dbReference type="Proteomes" id="UP000297403">
    <property type="component" value="Unassembled WGS sequence"/>
</dbReference>